<dbReference type="SMART" id="SM00175">
    <property type="entry name" value="RAB"/>
    <property type="match status" value="1"/>
</dbReference>
<sequence length="467" mass="49800">MFGLRRKVKSSKTVIAIPSAALRSPAPLIKVALIGDSQVGKTSLMVRYAEGAFEAHQSETQGVNFMERTVSMQGHELTFSIWDIGGHEDNSSMLPLVCNDAAAILFMFDLTRHETLDSIREWHRKARALNKCALPVLVGVKYDLLVEMPASVHAHIEWMARCFADAIDAPLVLCAPSVPINVASIFKVVLVRLFGLPPSVEQITGEGEPLLLYQSDGMAEHNPPASFSPSPSACSTPRAHHSLAASLSSTPRLPPPPRARSDGGVLRQSSPRGARTTPRAQSHGRQRGGSWARSFSRCPSAVPLPAPSPHAIECEVQARSSAGESSRDCEPRTSGPRAVSPPPAASPPVAASAWRAEDARRCEGGGGEPRASGSAGPSKLAECDRVIRSRSNTLNSMGALSDVSELSDSGLDTSSGAPEHMAPSADFQYLDDLDLSGDSPISSFSYRHTAASRYTFSSRDTSVLFSV</sequence>
<dbReference type="Gene3D" id="3.40.50.300">
    <property type="entry name" value="P-loop containing nucleotide triphosphate hydrolases"/>
    <property type="match status" value="1"/>
</dbReference>
<dbReference type="Pfam" id="PF00071">
    <property type="entry name" value="Ras"/>
    <property type="match status" value="1"/>
</dbReference>
<evidence type="ECO:0000313" key="4">
    <source>
        <dbReference type="Proteomes" id="UP001515480"/>
    </source>
</evidence>
<dbReference type="PRINTS" id="PR00449">
    <property type="entry name" value="RASTRNSFRMNG"/>
</dbReference>
<dbReference type="PANTHER" id="PTHR47978">
    <property type="match status" value="1"/>
</dbReference>
<dbReference type="AlphaFoldDB" id="A0AB34IUV7"/>
<name>A0AB34IUV7_PRYPA</name>
<dbReference type="NCBIfam" id="TIGR00231">
    <property type="entry name" value="small_GTP"/>
    <property type="match status" value="1"/>
</dbReference>
<dbReference type="EMBL" id="JBGBPQ010000018">
    <property type="protein sequence ID" value="KAL1507058.1"/>
    <property type="molecule type" value="Genomic_DNA"/>
</dbReference>
<dbReference type="Proteomes" id="UP001515480">
    <property type="component" value="Unassembled WGS sequence"/>
</dbReference>
<feature type="region of interest" description="Disordered" evidence="2">
    <location>
        <begin position="317"/>
        <end position="380"/>
    </location>
</feature>
<organism evidence="3 4">
    <name type="scientific">Prymnesium parvum</name>
    <name type="common">Toxic golden alga</name>
    <dbReference type="NCBI Taxonomy" id="97485"/>
    <lineage>
        <taxon>Eukaryota</taxon>
        <taxon>Haptista</taxon>
        <taxon>Haptophyta</taxon>
        <taxon>Prymnesiophyceae</taxon>
        <taxon>Prymnesiales</taxon>
        <taxon>Prymnesiaceae</taxon>
        <taxon>Prymnesium</taxon>
    </lineage>
</organism>
<dbReference type="GO" id="GO:0003924">
    <property type="term" value="F:GTPase activity"/>
    <property type="evidence" value="ECO:0007669"/>
    <property type="project" value="InterPro"/>
</dbReference>
<dbReference type="GO" id="GO:0005525">
    <property type="term" value="F:GTP binding"/>
    <property type="evidence" value="ECO:0007669"/>
    <property type="project" value="InterPro"/>
</dbReference>
<dbReference type="PROSITE" id="PS51419">
    <property type="entry name" value="RAB"/>
    <property type="match status" value="1"/>
</dbReference>
<proteinExistence type="predicted"/>
<dbReference type="SUPFAM" id="SSF52540">
    <property type="entry name" value="P-loop containing nucleoside triphosphate hydrolases"/>
    <property type="match status" value="1"/>
</dbReference>
<evidence type="ECO:0008006" key="5">
    <source>
        <dbReference type="Google" id="ProtNLM"/>
    </source>
</evidence>
<evidence type="ECO:0000313" key="3">
    <source>
        <dbReference type="EMBL" id="KAL1507058.1"/>
    </source>
</evidence>
<keyword evidence="4" id="KW-1185">Reference proteome</keyword>
<comment type="caution">
    <text evidence="3">The sequence shown here is derived from an EMBL/GenBank/DDBJ whole genome shotgun (WGS) entry which is preliminary data.</text>
</comment>
<evidence type="ECO:0000256" key="2">
    <source>
        <dbReference type="SAM" id="MobiDB-lite"/>
    </source>
</evidence>
<feature type="compositionally biased region" description="Polar residues" evidence="2">
    <location>
        <begin position="402"/>
        <end position="416"/>
    </location>
</feature>
<feature type="region of interest" description="Disordered" evidence="2">
    <location>
        <begin position="221"/>
        <end position="296"/>
    </location>
</feature>
<gene>
    <name evidence="3" type="ORF">AB1Y20_007920</name>
</gene>
<keyword evidence="1" id="KW-0547">Nucleotide-binding</keyword>
<dbReference type="SMART" id="SM00174">
    <property type="entry name" value="RHO"/>
    <property type="match status" value="1"/>
</dbReference>
<dbReference type="InterPro" id="IPR027417">
    <property type="entry name" value="P-loop_NTPase"/>
</dbReference>
<accession>A0AB34IUV7</accession>
<dbReference type="InterPro" id="IPR001806">
    <property type="entry name" value="Small_GTPase"/>
</dbReference>
<dbReference type="InterPro" id="IPR005225">
    <property type="entry name" value="Small_GTP-bd"/>
</dbReference>
<reference evidence="3 4" key="1">
    <citation type="journal article" date="2024" name="Science">
        <title>Giant polyketide synthase enzymes in the biosynthesis of giant marine polyether toxins.</title>
        <authorList>
            <person name="Fallon T.R."/>
            <person name="Shende V.V."/>
            <person name="Wierzbicki I.H."/>
            <person name="Pendleton A.L."/>
            <person name="Watervoot N.F."/>
            <person name="Auber R.P."/>
            <person name="Gonzalez D.J."/>
            <person name="Wisecaver J.H."/>
            <person name="Moore B.S."/>
        </authorList>
    </citation>
    <scope>NUCLEOTIDE SEQUENCE [LARGE SCALE GENOMIC DNA]</scope>
    <source>
        <strain evidence="3 4">12B1</strain>
    </source>
</reference>
<feature type="region of interest" description="Disordered" evidence="2">
    <location>
        <begin position="402"/>
        <end position="425"/>
    </location>
</feature>
<protein>
    <recommendedName>
        <fullName evidence="5">Septum-promoting GTP-binding protein 1</fullName>
    </recommendedName>
</protein>
<feature type="compositionally biased region" description="Low complexity" evidence="2">
    <location>
        <begin position="223"/>
        <end position="251"/>
    </location>
</feature>
<evidence type="ECO:0000256" key="1">
    <source>
        <dbReference type="ARBA" id="ARBA00022741"/>
    </source>
</evidence>